<name>A0A2Z4LWZ5_9FLAO</name>
<keyword evidence="1" id="KW-0472">Membrane</keyword>
<keyword evidence="1" id="KW-1133">Transmembrane helix</keyword>
<sequence length="139" mass="16640">MKIELLRLLFDFGLFVLIWMVQLIIYPSFIFYEKNNLIKWHQTYVKRISYVVVPLMFGQLFVSLWQLYQITSLYTIGSFVLITCAWISTFSQFVPIHNQISSIKFDSKILKGLEKNNWLRTFLWSSVFFWTAITVFTRA</sequence>
<feature type="transmembrane region" description="Helical" evidence="1">
    <location>
        <begin position="74"/>
        <end position="96"/>
    </location>
</feature>
<reference evidence="2 3" key="1">
    <citation type="submission" date="2018-06" db="EMBL/GenBank/DDBJ databases">
        <title>Spongiibacterium sp. HME9304 Genome sequencing and assembly.</title>
        <authorList>
            <person name="Kang H."/>
            <person name="Kim H."/>
            <person name="Joh K."/>
        </authorList>
    </citation>
    <scope>NUCLEOTIDE SEQUENCE [LARGE SCALE GENOMIC DNA]</scope>
    <source>
        <strain evidence="2 3">HME9304</strain>
    </source>
</reference>
<dbReference type="OrthoDB" id="883418at2"/>
<gene>
    <name evidence="2" type="ORF">HME9304_02919</name>
</gene>
<feature type="transmembrane region" description="Helical" evidence="1">
    <location>
        <begin position="117"/>
        <end position="136"/>
    </location>
</feature>
<evidence type="ECO:0000256" key="1">
    <source>
        <dbReference type="SAM" id="Phobius"/>
    </source>
</evidence>
<organism evidence="2 3">
    <name type="scientific">Flagellimonas maritima</name>
    <dbReference type="NCBI Taxonomy" id="1383885"/>
    <lineage>
        <taxon>Bacteria</taxon>
        <taxon>Pseudomonadati</taxon>
        <taxon>Bacteroidota</taxon>
        <taxon>Flavobacteriia</taxon>
        <taxon>Flavobacteriales</taxon>
        <taxon>Flavobacteriaceae</taxon>
        <taxon>Flagellimonas</taxon>
    </lineage>
</organism>
<dbReference type="EMBL" id="CP030104">
    <property type="protein sequence ID" value="AWX45888.1"/>
    <property type="molecule type" value="Genomic_DNA"/>
</dbReference>
<evidence type="ECO:0000313" key="3">
    <source>
        <dbReference type="Proteomes" id="UP000248536"/>
    </source>
</evidence>
<protein>
    <recommendedName>
        <fullName evidence="4">DUF1772 domain-containing protein</fullName>
    </recommendedName>
</protein>
<keyword evidence="3" id="KW-1185">Reference proteome</keyword>
<proteinExistence type="predicted"/>
<dbReference type="KEGG" id="spon:HME9304_02919"/>
<dbReference type="Proteomes" id="UP000248536">
    <property type="component" value="Chromosome"/>
</dbReference>
<accession>A0A2Z4LWZ5</accession>
<dbReference type="RefSeq" id="WP_112379845.1">
    <property type="nucleotide sequence ID" value="NZ_CP030104.1"/>
</dbReference>
<keyword evidence="1" id="KW-0812">Transmembrane</keyword>
<evidence type="ECO:0000313" key="2">
    <source>
        <dbReference type="EMBL" id="AWX45888.1"/>
    </source>
</evidence>
<evidence type="ECO:0008006" key="4">
    <source>
        <dbReference type="Google" id="ProtNLM"/>
    </source>
</evidence>
<feature type="transmembrane region" description="Helical" evidence="1">
    <location>
        <begin position="12"/>
        <end position="32"/>
    </location>
</feature>
<dbReference type="AlphaFoldDB" id="A0A2Z4LWZ5"/>
<feature type="transmembrane region" description="Helical" evidence="1">
    <location>
        <begin position="44"/>
        <end position="68"/>
    </location>
</feature>